<dbReference type="Pfam" id="PF08279">
    <property type="entry name" value="HTH_11"/>
    <property type="match status" value="1"/>
</dbReference>
<keyword evidence="2" id="KW-0805">Transcription regulation</keyword>
<name>A0A7X2NK55_9CLOT</name>
<reference evidence="8 9" key="1">
    <citation type="submission" date="2019-08" db="EMBL/GenBank/DDBJ databases">
        <title>In-depth cultivation of the pig gut microbiome towards novel bacterial diversity and tailored functional studies.</title>
        <authorList>
            <person name="Wylensek D."/>
            <person name="Hitch T.C.A."/>
            <person name="Clavel T."/>
        </authorList>
    </citation>
    <scope>NUCLEOTIDE SEQUENCE [LARGE SCALE GENOMIC DNA]</scope>
    <source>
        <strain evidence="8 9">WCA-389-WT-23D1</strain>
    </source>
</reference>
<dbReference type="PANTHER" id="PTHR30185">
    <property type="entry name" value="CRYPTIC BETA-GLUCOSIDE BGL OPERON ANTITERMINATOR"/>
    <property type="match status" value="1"/>
</dbReference>
<dbReference type="InterPro" id="IPR036388">
    <property type="entry name" value="WH-like_DNA-bd_sf"/>
</dbReference>
<gene>
    <name evidence="8" type="ORF">FYJ39_06105</name>
</gene>
<dbReference type="InterPro" id="IPR013196">
    <property type="entry name" value="HTH_11"/>
</dbReference>
<comment type="caution">
    <text evidence="8">The sequence shown here is derived from an EMBL/GenBank/DDBJ whole genome shotgun (WGS) entry which is preliminary data.</text>
</comment>
<dbReference type="AlphaFoldDB" id="A0A7X2NK55"/>
<evidence type="ECO:0000256" key="1">
    <source>
        <dbReference type="ARBA" id="ARBA00022737"/>
    </source>
</evidence>
<dbReference type="Proteomes" id="UP000429958">
    <property type="component" value="Unassembled WGS sequence"/>
</dbReference>
<sequence length="681" mass="78420">MEEVEMSLIYMNARCREILNILLSSDSYITLAQIAEIMKVSKRSIYYDMCRINEWLNSYGIPELETVRKKGIFINVDTKERINVIVEGGEAEENYVFSPMERIGIIICSTIYSPEPVYIDQLTDYCMVSRNTVFNDLRVVMNQLQDYGLKLEYESKKGYTVQGDTLKLRAIYLRNFYQLKQLFQSGLLKFFNQEQILDNLSILKEIETALHTKYVDGVLLSIAALLPLLGRKGANIYLPDFRQNKIEKTREWGLVERYFGNLETIEKSYLCLHLLGARTITAPYDFFEERPNQSVYELTKALVTEFEKIACVIFENREELERALFMHLNSSLYRFEYGIQIGNSLLDDVIKEYPNIFELTKLACRYLEQMVGLPISDDEVAYLALHFGAHLQIPQKEKDTLRILLICVHGISTGNMLKREIQRLLPYGEIVGVMAATDSVNVQKICDLVISTVKINCIVPAIVVHPILTDMDRKLILNHQLISGKQKIHESNAVFNIVKKYIKKEDYEEVKADLEAYLEGFMKKLSGKSDKEGLLAFLNHQTVRIVDKQVTWQEAIRLAGGCLVESGDIEKCFLENIISHIYYYGPYMAITDDVMLAHTKPEEGVNHLAVSMAIFKEPVVFSGSRTVRIIFVLAAEDQEGHLKVLKDIMRIIEVFSHVEELEKKETVEDALDYLRKIIDTR</sequence>
<evidence type="ECO:0000259" key="6">
    <source>
        <dbReference type="PROSITE" id="PS51099"/>
    </source>
</evidence>
<dbReference type="GO" id="GO:0006355">
    <property type="term" value="P:regulation of DNA-templated transcription"/>
    <property type="evidence" value="ECO:0007669"/>
    <property type="project" value="InterPro"/>
</dbReference>
<dbReference type="PROSITE" id="PS51372">
    <property type="entry name" value="PRD_2"/>
    <property type="match status" value="1"/>
</dbReference>
<dbReference type="CDD" id="cd05568">
    <property type="entry name" value="PTS_IIB_bgl_like"/>
    <property type="match status" value="1"/>
</dbReference>
<keyword evidence="3" id="KW-0010">Activator</keyword>
<dbReference type="InterPro" id="IPR002178">
    <property type="entry name" value="PTS_EIIA_type-2_dom"/>
</dbReference>
<dbReference type="InterPro" id="IPR011608">
    <property type="entry name" value="PRD"/>
</dbReference>
<evidence type="ECO:0000313" key="8">
    <source>
        <dbReference type="EMBL" id="MSS36155.1"/>
    </source>
</evidence>
<dbReference type="InterPro" id="IPR013011">
    <property type="entry name" value="PTS_EIIB_2"/>
</dbReference>
<evidence type="ECO:0000256" key="4">
    <source>
        <dbReference type="ARBA" id="ARBA00023163"/>
    </source>
</evidence>
<evidence type="ECO:0000256" key="3">
    <source>
        <dbReference type="ARBA" id="ARBA00023159"/>
    </source>
</evidence>
<dbReference type="SUPFAM" id="SSF55804">
    <property type="entry name" value="Phoshotransferase/anion transport protein"/>
    <property type="match status" value="1"/>
</dbReference>
<dbReference type="SUPFAM" id="SSF46785">
    <property type="entry name" value="Winged helix' DNA-binding domain"/>
    <property type="match status" value="1"/>
</dbReference>
<accession>A0A7X2NK55</accession>
<dbReference type="Gene3D" id="3.40.50.2300">
    <property type="match status" value="1"/>
</dbReference>
<dbReference type="InterPro" id="IPR036390">
    <property type="entry name" value="WH_DNA-bd_sf"/>
</dbReference>
<dbReference type="Pfam" id="PF00359">
    <property type="entry name" value="PTS_EIIA_2"/>
    <property type="match status" value="1"/>
</dbReference>
<keyword evidence="1" id="KW-0677">Repeat</keyword>
<dbReference type="InterPro" id="IPR016152">
    <property type="entry name" value="PTrfase/Anion_transptr"/>
</dbReference>
<dbReference type="EMBL" id="VUMD01000004">
    <property type="protein sequence ID" value="MSS36155.1"/>
    <property type="molecule type" value="Genomic_DNA"/>
</dbReference>
<protein>
    <submittedName>
        <fullName evidence="8">BglG family transcription antiterminator</fullName>
    </submittedName>
</protein>
<dbReference type="SUPFAM" id="SSF63520">
    <property type="entry name" value="PTS-regulatory domain, PRD"/>
    <property type="match status" value="1"/>
</dbReference>
<keyword evidence="9" id="KW-1185">Reference proteome</keyword>
<feature type="domain" description="PRD" evidence="7">
    <location>
        <begin position="290"/>
        <end position="397"/>
    </location>
</feature>
<dbReference type="PANTHER" id="PTHR30185:SF9">
    <property type="entry name" value="MANNITOL-SPECIFIC PHOSPHOTRANSFERASE ENZYME IIA COMPONENT"/>
    <property type="match status" value="1"/>
</dbReference>
<dbReference type="PROSITE" id="PS51094">
    <property type="entry name" value="PTS_EIIA_TYPE_2"/>
    <property type="match status" value="1"/>
</dbReference>
<keyword evidence="4" id="KW-0804">Transcription</keyword>
<evidence type="ECO:0000256" key="2">
    <source>
        <dbReference type="ARBA" id="ARBA00023015"/>
    </source>
</evidence>
<dbReference type="Gene3D" id="1.10.1790.10">
    <property type="entry name" value="PRD domain"/>
    <property type="match status" value="1"/>
</dbReference>
<feature type="domain" description="PTS EIIB type-2" evidence="6">
    <location>
        <begin position="401"/>
        <end position="488"/>
    </location>
</feature>
<proteinExistence type="predicted"/>
<dbReference type="Gene3D" id="1.10.10.10">
    <property type="entry name" value="Winged helix-like DNA-binding domain superfamily/Winged helix DNA-binding domain"/>
    <property type="match status" value="1"/>
</dbReference>
<dbReference type="GO" id="GO:0008982">
    <property type="term" value="F:protein-N(PI)-phosphohistidine-sugar phosphotransferase activity"/>
    <property type="evidence" value="ECO:0007669"/>
    <property type="project" value="InterPro"/>
</dbReference>
<evidence type="ECO:0000259" key="5">
    <source>
        <dbReference type="PROSITE" id="PS51094"/>
    </source>
</evidence>
<dbReference type="InterPro" id="IPR036634">
    <property type="entry name" value="PRD_sf"/>
</dbReference>
<dbReference type="PROSITE" id="PS51099">
    <property type="entry name" value="PTS_EIIB_TYPE_2"/>
    <property type="match status" value="1"/>
</dbReference>
<dbReference type="Pfam" id="PF05043">
    <property type="entry name" value="Mga"/>
    <property type="match status" value="1"/>
</dbReference>
<dbReference type="InterPro" id="IPR050661">
    <property type="entry name" value="BglG_antiterminators"/>
</dbReference>
<evidence type="ECO:0000313" key="9">
    <source>
        <dbReference type="Proteomes" id="UP000429958"/>
    </source>
</evidence>
<evidence type="ECO:0000259" key="7">
    <source>
        <dbReference type="PROSITE" id="PS51372"/>
    </source>
</evidence>
<dbReference type="InterPro" id="IPR007737">
    <property type="entry name" value="Mga_HTH"/>
</dbReference>
<dbReference type="Pfam" id="PF00874">
    <property type="entry name" value="PRD"/>
    <property type="match status" value="1"/>
</dbReference>
<dbReference type="Gene3D" id="3.40.930.10">
    <property type="entry name" value="Mannitol-specific EII, Chain A"/>
    <property type="match status" value="1"/>
</dbReference>
<feature type="domain" description="PTS EIIA type-2" evidence="5">
    <location>
        <begin position="536"/>
        <end position="677"/>
    </location>
</feature>
<dbReference type="GO" id="GO:0009401">
    <property type="term" value="P:phosphoenolpyruvate-dependent sugar phosphotransferase system"/>
    <property type="evidence" value="ECO:0007669"/>
    <property type="project" value="InterPro"/>
</dbReference>
<organism evidence="8 9">
    <name type="scientific">Clostridium porci</name>
    <dbReference type="NCBI Taxonomy" id="2605778"/>
    <lineage>
        <taxon>Bacteria</taxon>
        <taxon>Bacillati</taxon>
        <taxon>Bacillota</taxon>
        <taxon>Clostridia</taxon>
        <taxon>Eubacteriales</taxon>
        <taxon>Clostridiaceae</taxon>
        <taxon>Clostridium</taxon>
    </lineage>
</organism>